<evidence type="ECO:0000256" key="6">
    <source>
        <dbReference type="ARBA" id="ARBA00023098"/>
    </source>
</evidence>
<keyword evidence="5 9" id="KW-0276">Fatty acid metabolism</keyword>
<dbReference type="InterPro" id="IPR016039">
    <property type="entry name" value="Thiolase-like"/>
</dbReference>
<keyword evidence="2 9" id="KW-0963">Cytoplasm</keyword>
<comment type="pathway">
    <text evidence="9">Lipid metabolism; fatty acid biosynthesis.</text>
</comment>
<gene>
    <name evidence="9" type="primary">fabH</name>
    <name evidence="12" type="ORF">BAG01nite_06260</name>
</gene>
<dbReference type="Pfam" id="PF08545">
    <property type="entry name" value="ACP_syn_III"/>
    <property type="match status" value="1"/>
</dbReference>
<evidence type="ECO:0000256" key="9">
    <source>
        <dbReference type="HAMAP-Rule" id="MF_01815"/>
    </source>
</evidence>
<evidence type="ECO:0000259" key="11">
    <source>
        <dbReference type="Pfam" id="PF08545"/>
    </source>
</evidence>
<evidence type="ECO:0000256" key="1">
    <source>
        <dbReference type="ARBA" id="ARBA00008642"/>
    </source>
</evidence>
<feature type="region of interest" description="ACP-binding" evidence="9">
    <location>
        <begin position="260"/>
        <end position="264"/>
    </location>
</feature>
<dbReference type="NCBIfam" id="NF006829">
    <property type="entry name" value="PRK09352.1"/>
    <property type="match status" value="1"/>
</dbReference>
<evidence type="ECO:0000256" key="5">
    <source>
        <dbReference type="ARBA" id="ARBA00022832"/>
    </source>
</evidence>
<organism evidence="12 13">
    <name type="scientific">Brevibacillus agri</name>
    <dbReference type="NCBI Taxonomy" id="51101"/>
    <lineage>
        <taxon>Bacteria</taxon>
        <taxon>Bacillati</taxon>
        <taxon>Bacillota</taxon>
        <taxon>Bacilli</taxon>
        <taxon>Bacillales</taxon>
        <taxon>Paenibacillaceae</taxon>
        <taxon>Brevibacillus</taxon>
    </lineage>
</organism>
<dbReference type="Proteomes" id="UP000317180">
    <property type="component" value="Unassembled WGS sequence"/>
</dbReference>
<evidence type="ECO:0000313" key="12">
    <source>
        <dbReference type="EMBL" id="GED24524.1"/>
    </source>
</evidence>
<feature type="active site" evidence="9">
    <location>
        <position position="289"/>
    </location>
</feature>
<proteinExistence type="inferred from homology"/>
<keyword evidence="13" id="KW-1185">Reference proteome</keyword>
<feature type="active site" evidence="9">
    <location>
        <position position="119"/>
    </location>
</feature>
<accession>A0ABQ0SPL3</accession>
<dbReference type="InterPro" id="IPR013747">
    <property type="entry name" value="ACP_syn_III_C"/>
</dbReference>
<keyword evidence="7 9" id="KW-0275">Fatty acid biosynthesis</keyword>
<comment type="subcellular location">
    <subcellularLocation>
        <location evidence="9">Cytoplasm</location>
    </subcellularLocation>
</comment>
<evidence type="ECO:0000256" key="7">
    <source>
        <dbReference type="ARBA" id="ARBA00023160"/>
    </source>
</evidence>
<evidence type="ECO:0000256" key="8">
    <source>
        <dbReference type="ARBA" id="ARBA00023315"/>
    </source>
</evidence>
<dbReference type="EC" id="2.3.1.180" evidence="9"/>
<evidence type="ECO:0000256" key="4">
    <source>
        <dbReference type="ARBA" id="ARBA00022679"/>
    </source>
</evidence>
<protein>
    <recommendedName>
        <fullName evidence="9">Beta-ketoacyl-[acyl-carrier-protein] synthase III</fullName>
        <shortName evidence="9">Beta-ketoacyl-ACP synthase III</shortName>
        <shortName evidence="9">KAS III</shortName>
        <ecNumber evidence="9">2.3.1.180</ecNumber>
    </recommendedName>
    <alternativeName>
        <fullName evidence="9">3-oxoacyl-[acyl-carrier-protein] synthase 3</fullName>
    </alternativeName>
    <alternativeName>
        <fullName evidence="9">3-oxoacyl-[acyl-carrier-protein] synthase III</fullName>
    </alternativeName>
</protein>
<reference evidence="12 13" key="1">
    <citation type="submission" date="2019-06" db="EMBL/GenBank/DDBJ databases">
        <title>Whole genome shotgun sequence of Brevibacillus agri NBRC 15538.</title>
        <authorList>
            <person name="Hosoyama A."/>
            <person name="Uohara A."/>
            <person name="Ohji S."/>
            <person name="Ichikawa N."/>
        </authorList>
    </citation>
    <scope>NUCLEOTIDE SEQUENCE [LARGE SCALE GENOMIC DNA]</scope>
    <source>
        <strain evidence="12 13">NBRC 15538</strain>
    </source>
</reference>
<name>A0ABQ0SPL3_9BACL</name>
<keyword evidence="9" id="KW-0511">Multifunctional enzyme</keyword>
<keyword evidence="3 9" id="KW-0444">Lipid biosynthesis</keyword>
<dbReference type="Gene3D" id="3.40.47.10">
    <property type="match status" value="1"/>
</dbReference>
<evidence type="ECO:0000259" key="10">
    <source>
        <dbReference type="Pfam" id="PF08541"/>
    </source>
</evidence>
<comment type="subunit">
    <text evidence="9">Homodimer.</text>
</comment>
<comment type="similarity">
    <text evidence="1 9">Belongs to the thiolase-like superfamily. FabH family.</text>
</comment>
<dbReference type="InterPro" id="IPR013751">
    <property type="entry name" value="ACP_syn_III_N"/>
</dbReference>
<comment type="catalytic activity">
    <reaction evidence="9">
        <text>malonyl-[ACP] + acetyl-CoA + H(+) = 3-oxobutanoyl-[ACP] + CO2 + CoA</text>
        <dbReference type="Rhea" id="RHEA:12080"/>
        <dbReference type="Rhea" id="RHEA-COMP:9623"/>
        <dbReference type="Rhea" id="RHEA-COMP:9625"/>
        <dbReference type="ChEBI" id="CHEBI:15378"/>
        <dbReference type="ChEBI" id="CHEBI:16526"/>
        <dbReference type="ChEBI" id="CHEBI:57287"/>
        <dbReference type="ChEBI" id="CHEBI:57288"/>
        <dbReference type="ChEBI" id="CHEBI:78449"/>
        <dbReference type="ChEBI" id="CHEBI:78450"/>
        <dbReference type="EC" id="2.3.1.180"/>
    </reaction>
</comment>
<feature type="domain" description="Beta-ketoacyl-[acyl-carrier-protein] synthase III C-terminal" evidence="10">
    <location>
        <begin position="243"/>
        <end position="332"/>
    </location>
</feature>
<comment type="caution">
    <text evidence="12">The sequence shown here is derived from an EMBL/GenBank/DDBJ whole genome shotgun (WGS) entry which is preliminary data.</text>
</comment>
<dbReference type="Pfam" id="PF08541">
    <property type="entry name" value="ACP_syn_III_C"/>
    <property type="match status" value="1"/>
</dbReference>
<sequence>MRQMDKKRSVGILATGSYTPDRVLSNFDLEKMVETTDEWIVSRTGIRERRICSAEQASSDLAYEAAKKALERANISAEQLDMIIVATVTPDMMFPSTACILQEKLGAKRAAALDVSAACTGFLYGITTAAQFIANGLYKYVLVVGVETLSKITNYKDRNTCVLFGDGAGAAVIGEVREGFGFQSFELGADGAGGELLCLPAGGSRIPASSESVENNLHYLSMAGGEVFKFAVRVMNSATEAVLSKAGVERENIDLLVPHQANKRIIDSAVQRFGLSEDKVAINLDRYGNMSSASIPVALDEAIAAGRVKEGDNVILVGFGGGLTWGATLLKWSTTPAEGSGQ</sequence>
<feature type="active site" evidence="9">
    <location>
        <position position="259"/>
    </location>
</feature>
<dbReference type="PANTHER" id="PTHR34069:SF2">
    <property type="entry name" value="BETA-KETOACYL-[ACYL-CARRIER-PROTEIN] SYNTHASE III"/>
    <property type="match status" value="1"/>
</dbReference>
<evidence type="ECO:0000313" key="13">
    <source>
        <dbReference type="Proteomes" id="UP000317180"/>
    </source>
</evidence>
<keyword evidence="6 9" id="KW-0443">Lipid metabolism</keyword>
<dbReference type="SUPFAM" id="SSF53901">
    <property type="entry name" value="Thiolase-like"/>
    <property type="match status" value="1"/>
</dbReference>
<keyword evidence="4 9" id="KW-0808">Transferase</keyword>
<evidence type="ECO:0000256" key="2">
    <source>
        <dbReference type="ARBA" id="ARBA00022490"/>
    </source>
</evidence>
<dbReference type="HAMAP" id="MF_01815">
    <property type="entry name" value="FabH"/>
    <property type="match status" value="1"/>
</dbReference>
<comment type="function">
    <text evidence="9">Catalyzes the condensation reaction of fatty acid synthesis by the addition to an acyl acceptor of two carbons from malonyl-ACP. Catalyzes the first condensation reaction which initiates fatty acid synthesis and may therefore play a role in governing the total rate of fatty acid production. Possesses both acetoacetyl-ACP synthase and acetyl transacylase activities. Its substrate specificity determines the biosynthesis of branched-chain and/or straight-chain of fatty acids.</text>
</comment>
<dbReference type="PANTHER" id="PTHR34069">
    <property type="entry name" value="3-OXOACYL-[ACYL-CARRIER-PROTEIN] SYNTHASE 3"/>
    <property type="match status" value="1"/>
</dbReference>
<dbReference type="NCBIfam" id="TIGR00747">
    <property type="entry name" value="fabH"/>
    <property type="match status" value="1"/>
</dbReference>
<dbReference type="InterPro" id="IPR004655">
    <property type="entry name" value="FabH"/>
</dbReference>
<keyword evidence="8 9" id="KW-0012">Acyltransferase</keyword>
<dbReference type="EMBL" id="BJOD01000005">
    <property type="protein sequence ID" value="GED24524.1"/>
    <property type="molecule type" value="Genomic_DNA"/>
</dbReference>
<comment type="domain">
    <text evidence="9">The last Arg residue of the ACP-binding site is essential for the weak association between ACP/AcpP and FabH.</text>
</comment>
<evidence type="ECO:0000256" key="3">
    <source>
        <dbReference type="ARBA" id="ARBA00022516"/>
    </source>
</evidence>
<dbReference type="CDD" id="cd00830">
    <property type="entry name" value="KAS_III"/>
    <property type="match status" value="1"/>
</dbReference>
<feature type="domain" description="Beta-ketoacyl-[acyl-carrier-protein] synthase III N-terminal" evidence="11">
    <location>
        <begin position="113"/>
        <end position="191"/>
    </location>
</feature>